<organism evidence="1 2">
    <name type="scientific">Coprococcus hominis</name>
    <name type="common">ex Arizal et al. 2022</name>
    <dbReference type="NCBI Taxonomy" id="2881262"/>
    <lineage>
        <taxon>Bacteria</taxon>
        <taxon>Bacillati</taxon>
        <taxon>Bacillota</taxon>
        <taxon>Clostridia</taxon>
        <taxon>Lachnospirales</taxon>
        <taxon>Lachnospiraceae</taxon>
        <taxon>Coprococcus</taxon>
    </lineage>
</organism>
<sequence>MKAKIVLIRHGMTQGNQEHRYVGTTDEGLLPESVEDLRGMQEFWQKQVPMNGRTVADSVHDEIEIVQGKITCEQYSEKNENKNQVVYVSPYLRAMQTADILFPDAGKVEIPELAECRFGEFEYKNYAELNGNPDYQRYIDSGGTTAFPGGETKAGFTDRVMRGFEKVFVDAESREGQKRLRCDVSSRIETAHTSLSDTIIIVAHGGTIMALMDQLSEPHKDYFDWQLKPGEGIAGWLEVTADGMQIVSYEKMKLPQGMKNGV</sequence>
<protein>
    <submittedName>
        <fullName evidence="1">Histidine phosphatase family protein</fullName>
    </submittedName>
</protein>
<reference evidence="1 2" key="1">
    <citation type="submission" date="2021-10" db="EMBL/GenBank/DDBJ databases">
        <title>Anaerobic single-cell dispensing facilitates the cultivation of human gut bacteria.</title>
        <authorList>
            <person name="Afrizal A."/>
        </authorList>
    </citation>
    <scope>NUCLEOTIDE SEQUENCE [LARGE SCALE GENOMIC DNA]</scope>
    <source>
        <strain evidence="1 2">CLA-AA-H212</strain>
    </source>
</reference>
<dbReference type="Pfam" id="PF00300">
    <property type="entry name" value="His_Phos_1"/>
    <property type="match status" value="1"/>
</dbReference>
<dbReference type="SMART" id="SM00855">
    <property type="entry name" value="PGAM"/>
    <property type="match status" value="1"/>
</dbReference>
<gene>
    <name evidence="1" type="ORF">LKD28_06165</name>
</gene>
<dbReference type="InterPro" id="IPR013078">
    <property type="entry name" value="His_Pase_superF_clade-1"/>
</dbReference>
<dbReference type="CDD" id="cd07067">
    <property type="entry name" value="HP_PGM_like"/>
    <property type="match status" value="1"/>
</dbReference>
<dbReference type="PANTHER" id="PTHR48100">
    <property type="entry name" value="BROAD-SPECIFICITY PHOSPHATASE YOR283W-RELATED"/>
    <property type="match status" value="1"/>
</dbReference>
<dbReference type="InterPro" id="IPR050275">
    <property type="entry name" value="PGM_Phosphatase"/>
</dbReference>
<keyword evidence="2" id="KW-1185">Reference proteome</keyword>
<evidence type="ECO:0000313" key="1">
    <source>
        <dbReference type="EMBL" id="MCC2218621.1"/>
    </source>
</evidence>
<dbReference type="Gene3D" id="3.40.50.1240">
    <property type="entry name" value="Phosphoglycerate mutase-like"/>
    <property type="match status" value="1"/>
</dbReference>
<dbReference type="RefSeq" id="WP_227573133.1">
    <property type="nucleotide sequence ID" value="NZ_JAJEQT010000003.1"/>
</dbReference>
<evidence type="ECO:0000313" key="2">
    <source>
        <dbReference type="Proteomes" id="UP001198495"/>
    </source>
</evidence>
<accession>A0ABS8FN48</accession>
<dbReference type="SUPFAM" id="SSF53254">
    <property type="entry name" value="Phosphoglycerate mutase-like"/>
    <property type="match status" value="1"/>
</dbReference>
<comment type="caution">
    <text evidence="1">The sequence shown here is derived from an EMBL/GenBank/DDBJ whole genome shotgun (WGS) entry which is preliminary data.</text>
</comment>
<dbReference type="InterPro" id="IPR029033">
    <property type="entry name" value="His_PPase_superfam"/>
</dbReference>
<dbReference type="PANTHER" id="PTHR48100:SF1">
    <property type="entry name" value="HISTIDINE PHOSPHATASE FAMILY PROTEIN-RELATED"/>
    <property type="match status" value="1"/>
</dbReference>
<proteinExistence type="predicted"/>
<name>A0ABS8FN48_9FIRM</name>
<dbReference type="Proteomes" id="UP001198495">
    <property type="component" value="Unassembled WGS sequence"/>
</dbReference>
<dbReference type="EMBL" id="JAJEQT010000003">
    <property type="protein sequence ID" value="MCC2218621.1"/>
    <property type="molecule type" value="Genomic_DNA"/>
</dbReference>